<protein>
    <submittedName>
        <fullName evidence="2">Uncharacterized protein</fullName>
    </submittedName>
</protein>
<evidence type="ECO:0000313" key="2">
    <source>
        <dbReference type="EMBL" id="KAK3286791.1"/>
    </source>
</evidence>
<comment type="caution">
    <text evidence="2">The sequence shown here is derived from an EMBL/GenBank/DDBJ whole genome shotgun (WGS) entry which is preliminary data.</text>
</comment>
<proteinExistence type="predicted"/>
<name>A0AAE0H0L9_9CHLO</name>
<gene>
    <name evidence="2" type="ORF">CYMTET_5674</name>
</gene>
<feature type="compositionally biased region" description="Low complexity" evidence="1">
    <location>
        <begin position="55"/>
        <end position="85"/>
    </location>
</feature>
<feature type="compositionally biased region" description="Basic and acidic residues" evidence="1">
    <location>
        <begin position="1"/>
        <end position="24"/>
    </location>
</feature>
<keyword evidence="3" id="KW-1185">Reference proteome</keyword>
<evidence type="ECO:0000313" key="3">
    <source>
        <dbReference type="Proteomes" id="UP001190700"/>
    </source>
</evidence>
<evidence type="ECO:0000256" key="1">
    <source>
        <dbReference type="SAM" id="MobiDB-lite"/>
    </source>
</evidence>
<feature type="compositionally biased region" description="Low complexity" evidence="1">
    <location>
        <begin position="38"/>
        <end position="47"/>
    </location>
</feature>
<accession>A0AAE0H0L9</accession>
<feature type="region of interest" description="Disordered" evidence="1">
    <location>
        <begin position="1"/>
        <end position="86"/>
    </location>
</feature>
<dbReference type="EMBL" id="LGRX02001127">
    <property type="protein sequence ID" value="KAK3286791.1"/>
    <property type="molecule type" value="Genomic_DNA"/>
</dbReference>
<dbReference type="Proteomes" id="UP001190700">
    <property type="component" value="Unassembled WGS sequence"/>
</dbReference>
<sequence>MESAKTESRAVLYRDRVPQRRDDLGGPGPRGPSYDGEAPPAGVAVRAGGPGASSGGSTTTGPLNSAVGATTRTAGPAARPPAGGTSVQCAADLRALSAKPHDSSRVHSGRALSTDAISDLTEIELDLKKQLTALSNKVNSHGFTPRGQKPDARSKAHRLAAEPLPPTGSWPQGLSKKVAFDKSKAEFVSVCQHSLCKQTRSKHWHRDCPAHGGPRAENSSVHSFTTGDLSDLLAASFQDAFEEQTNAKFNALCIIANGRPELCDEISAASFSENNEIDFLSEYTAFAQPAAAEDSDEDEPAVPIPFNSCEWEGTGELQPQFDFDKTGTFADIVQADQGPHALQFDNFNFGVDNDNSGILPADSDSDSDVDVSHEFTLDEPVVPPPPQIFGGALPIRFQRMTLPLLLAAVFCVCATAAPATACGVGGVPQTDFDLIIPPVGGAERVPDVRPDPPPLT</sequence>
<organism evidence="2 3">
    <name type="scientific">Cymbomonas tetramitiformis</name>
    <dbReference type="NCBI Taxonomy" id="36881"/>
    <lineage>
        <taxon>Eukaryota</taxon>
        <taxon>Viridiplantae</taxon>
        <taxon>Chlorophyta</taxon>
        <taxon>Pyramimonadophyceae</taxon>
        <taxon>Pyramimonadales</taxon>
        <taxon>Pyramimonadaceae</taxon>
        <taxon>Cymbomonas</taxon>
    </lineage>
</organism>
<feature type="region of interest" description="Disordered" evidence="1">
    <location>
        <begin position="138"/>
        <end position="173"/>
    </location>
</feature>
<reference evidence="2 3" key="1">
    <citation type="journal article" date="2015" name="Genome Biol. Evol.">
        <title>Comparative Genomics of a Bacterivorous Green Alga Reveals Evolutionary Causalities and Consequences of Phago-Mixotrophic Mode of Nutrition.</title>
        <authorList>
            <person name="Burns J.A."/>
            <person name="Paasch A."/>
            <person name="Narechania A."/>
            <person name="Kim E."/>
        </authorList>
    </citation>
    <scope>NUCLEOTIDE SEQUENCE [LARGE SCALE GENOMIC DNA]</scope>
    <source>
        <strain evidence="2 3">PLY_AMNH</strain>
    </source>
</reference>
<dbReference type="AlphaFoldDB" id="A0AAE0H0L9"/>